<feature type="domain" description="AB hydrolase-1" evidence="1">
    <location>
        <begin position="25"/>
        <end position="277"/>
    </location>
</feature>
<comment type="caution">
    <text evidence="2">The sequence shown here is derived from an EMBL/GenBank/DDBJ whole genome shotgun (WGS) entry which is preliminary data.</text>
</comment>
<dbReference type="PANTHER" id="PTHR43433">
    <property type="entry name" value="HYDROLASE, ALPHA/BETA FOLD FAMILY PROTEIN"/>
    <property type="match status" value="1"/>
</dbReference>
<organism evidence="2 3">
    <name type="scientific">Blastococcus carthaginiensis</name>
    <dbReference type="NCBI Taxonomy" id="3050034"/>
    <lineage>
        <taxon>Bacteria</taxon>
        <taxon>Bacillati</taxon>
        <taxon>Actinomycetota</taxon>
        <taxon>Actinomycetes</taxon>
        <taxon>Geodermatophilales</taxon>
        <taxon>Geodermatophilaceae</taxon>
        <taxon>Blastococcus</taxon>
    </lineage>
</organism>
<reference evidence="3" key="1">
    <citation type="submission" date="2023-05" db="EMBL/GenBank/DDBJ databases">
        <title>Draft genome of Pseudofrankia sp. BMG5.37.</title>
        <authorList>
            <person name="Gtari M."/>
            <person name="Ghodhbane F."/>
            <person name="Sbissi I."/>
        </authorList>
    </citation>
    <scope>NUCLEOTIDE SEQUENCE [LARGE SCALE GENOMIC DNA]</scope>
    <source>
        <strain evidence="3">BMG 814</strain>
    </source>
</reference>
<dbReference type="PANTHER" id="PTHR43433:SF1">
    <property type="entry name" value="BLL5160 PROTEIN"/>
    <property type="match status" value="1"/>
</dbReference>
<dbReference type="EMBL" id="JASNFN010000041">
    <property type="protein sequence ID" value="MDP5185255.1"/>
    <property type="molecule type" value="Genomic_DNA"/>
</dbReference>
<dbReference type="GO" id="GO:0016787">
    <property type="term" value="F:hydrolase activity"/>
    <property type="evidence" value="ECO:0007669"/>
    <property type="project" value="UniProtKB-KW"/>
</dbReference>
<evidence type="ECO:0000259" key="1">
    <source>
        <dbReference type="Pfam" id="PF12697"/>
    </source>
</evidence>
<dbReference type="Gene3D" id="3.40.50.1820">
    <property type="entry name" value="alpha/beta hydrolase"/>
    <property type="match status" value="1"/>
</dbReference>
<protein>
    <submittedName>
        <fullName evidence="2">Alpha/beta hydrolase</fullName>
    </submittedName>
</protein>
<keyword evidence="3" id="KW-1185">Reference proteome</keyword>
<name>A0ABT9II42_9ACTN</name>
<proteinExistence type="predicted"/>
<sequence length="294" mass="30824">MTDVTSFDGTRLALYSWGADDAPLVVLVHGLGMSADSWGEVPRRLAEGHRVVAYDLRGHAQSGDARSGGYGLAAHAADLAAVLGAVVPRRGSAVVVGHSLGGAVLLRHVDGGADDRITGAVFVGSGGAGVTAPGFPGRHLPPWARVRLSSVWFALLRTGARWGRRLRPLRAVSDRGIRYFAFAPGEPQEAVARMRDDFLTTRPLAMAGTALAGLSDDGVARAHALAVPTLLVHGDRDPEVPNAEIHRLMAALPDGELVQVPGAGHMLPLTAPDVVVEQVARWVARVAREEEAAA</sequence>
<dbReference type="RefSeq" id="WP_306001772.1">
    <property type="nucleotide sequence ID" value="NZ_JASNFN010000041.1"/>
</dbReference>
<gene>
    <name evidence="2" type="ORF">QOZ88_21695</name>
</gene>
<dbReference type="SUPFAM" id="SSF53474">
    <property type="entry name" value="alpha/beta-Hydrolases"/>
    <property type="match status" value="1"/>
</dbReference>
<accession>A0ABT9II42</accession>
<dbReference type="InterPro" id="IPR000073">
    <property type="entry name" value="AB_hydrolase_1"/>
</dbReference>
<dbReference type="InterPro" id="IPR029058">
    <property type="entry name" value="AB_hydrolase_fold"/>
</dbReference>
<evidence type="ECO:0000313" key="2">
    <source>
        <dbReference type="EMBL" id="MDP5185255.1"/>
    </source>
</evidence>
<keyword evidence="2" id="KW-0378">Hydrolase</keyword>
<dbReference type="InterPro" id="IPR050471">
    <property type="entry name" value="AB_hydrolase"/>
</dbReference>
<evidence type="ECO:0000313" key="3">
    <source>
        <dbReference type="Proteomes" id="UP001233673"/>
    </source>
</evidence>
<dbReference type="Pfam" id="PF12697">
    <property type="entry name" value="Abhydrolase_6"/>
    <property type="match status" value="1"/>
</dbReference>
<dbReference type="Proteomes" id="UP001233673">
    <property type="component" value="Unassembled WGS sequence"/>
</dbReference>